<protein>
    <submittedName>
        <fullName evidence="1">Uncharacterized protein</fullName>
    </submittedName>
</protein>
<sequence length="493" mass="51562">MDGGPFDDPIFSDFGARSASGVHSIQVMLGLHGGGGGHQHPGAELMPPSSAHLHKLDSSGELKELELAGMYASMPQAQDVTTSTSSSNASAGSNSMQQQALQIGNSIKRKQDDSLSQLAPVSSDAQPIKKDSKKKNENSGIKKKKTRTTFTAYQLEELERAFERAPYPDVFAREELALKLALSESRVQVWFQNRRAKWRKREPPRKTAGYMAAGSASPGLTGSFNTLNSGALNPFGSPVGPGSGGVGSALGPVGASPGPGGGSTSGSVADAWAYGPAYELGSHLNLLGPGSAAGSAYSAAFGAGNNGSAAAAAAAAYSTYATMLQPQHEAALFGASPMRVHGDYVAQAAAACSPPPSQQQQQHASAREYQQHHQAMLSGGHSPGGHHQHLVAAQQGGNPDDDHHSGKLDYVGTLSPSDKYSQHDANDYSQQQQDHKSEYGMHSSPSSGSNNASSSGSQQQQQQSRQQSLKDGSSLMKSEPNQQNYVQLPPFLN</sequence>
<proteinExistence type="predicted"/>
<keyword evidence="2" id="KW-1185">Reference proteome</keyword>
<gene>
    <name evidence="1" type="ORF">QAD02_019900</name>
</gene>
<name>A0ACC2PLZ7_9HYME</name>
<comment type="caution">
    <text evidence="1">The sequence shown here is derived from an EMBL/GenBank/DDBJ whole genome shotgun (WGS) entry which is preliminary data.</text>
</comment>
<organism evidence="1 2">
    <name type="scientific">Eretmocerus hayati</name>
    <dbReference type="NCBI Taxonomy" id="131215"/>
    <lineage>
        <taxon>Eukaryota</taxon>
        <taxon>Metazoa</taxon>
        <taxon>Ecdysozoa</taxon>
        <taxon>Arthropoda</taxon>
        <taxon>Hexapoda</taxon>
        <taxon>Insecta</taxon>
        <taxon>Pterygota</taxon>
        <taxon>Neoptera</taxon>
        <taxon>Endopterygota</taxon>
        <taxon>Hymenoptera</taxon>
        <taxon>Apocrita</taxon>
        <taxon>Proctotrupomorpha</taxon>
        <taxon>Chalcidoidea</taxon>
        <taxon>Aphelinidae</taxon>
        <taxon>Aphelininae</taxon>
        <taxon>Eretmocerus</taxon>
    </lineage>
</organism>
<evidence type="ECO:0000313" key="1">
    <source>
        <dbReference type="EMBL" id="KAJ8684108.1"/>
    </source>
</evidence>
<dbReference type="EMBL" id="CM056741">
    <property type="protein sequence ID" value="KAJ8684108.1"/>
    <property type="molecule type" value="Genomic_DNA"/>
</dbReference>
<evidence type="ECO:0000313" key="2">
    <source>
        <dbReference type="Proteomes" id="UP001239111"/>
    </source>
</evidence>
<reference evidence="1" key="1">
    <citation type="submission" date="2023-04" db="EMBL/GenBank/DDBJ databases">
        <title>A chromosome-level genome assembly of the parasitoid wasp Eretmocerus hayati.</title>
        <authorList>
            <person name="Zhong Y."/>
            <person name="Liu S."/>
            <person name="Liu Y."/>
        </authorList>
    </citation>
    <scope>NUCLEOTIDE SEQUENCE</scope>
    <source>
        <strain evidence="1">ZJU_SS_LIU_2023</strain>
    </source>
</reference>
<accession>A0ACC2PLZ7</accession>
<dbReference type="Proteomes" id="UP001239111">
    <property type="component" value="Chromosome 1"/>
</dbReference>